<keyword evidence="5" id="KW-0411">Iron-sulfur</keyword>
<name>A0A6V8NCT3_9BACT</name>
<dbReference type="Pfam" id="PF13187">
    <property type="entry name" value="Fer4_9"/>
    <property type="match status" value="1"/>
</dbReference>
<dbReference type="Pfam" id="PF00881">
    <property type="entry name" value="Nitroreductase"/>
    <property type="match status" value="1"/>
</dbReference>
<dbReference type="SUPFAM" id="SSF54862">
    <property type="entry name" value="4Fe-4S ferredoxins"/>
    <property type="match status" value="1"/>
</dbReference>
<dbReference type="CDD" id="cd02143">
    <property type="entry name" value="nitroreductase_FeS-like"/>
    <property type="match status" value="1"/>
</dbReference>
<dbReference type="GO" id="GO:0016491">
    <property type="term" value="F:oxidoreductase activity"/>
    <property type="evidence" value="ECO:0007669"/>
    <property type="project" value="UniProtKB-KW"/>
</dbReference>
<dbReference type="GO" id="GO:0046872">
    <property type="term" value="F:metal ion binding"/>
    <property type="evidence" value="ECO:0007669"/>
    <property type="project" value="UniProtKB-KW"/>
</dbReference>
<comment type="similarity">
    <text evidence="1">Belongs to the nitroreductase family.</text>
</comment>
<reference evidence="8" key="1">
    <citation type="submission" date="2020-06" db="EMBL/GenBank/DDBJ databases">
        <title>Draft genomic sequecing of Geomonas sp. Red745.</title>
        <authorList>
            <person name="Itoh H."/>
            <person name="Xu Z.X."/>
            <person name="Ushijima N."/>
            <person name="Masuda Y."/>
            <person name="Shiratori Y."/>
            <person name="Senoo K."/>
        </authorList>
    </citation>
    <scope>NUCLEOTIDE SEQUENCE [LARGE SCALE GENOMIC DNA]</scope>
    <source>
        <strain evidence="8">Red745</strain>
    </source>
</reference>
<dbReference type="InterPro" id="IPR017900">
    <property type="entry name" value="4Fe4S_Fe_S_CS"/>
</dbReference>
<evidence type="ECO:0000256" key="3">
    <source>
        <dbReference type="ARBA" id="ARBA00023002"/>
    </source>
</evidence>
<comment type="caution">
    <text evidence="7">The sequence shown here is derived from an EMBL/GenBank/DDBJ whole genome shotgun (WGS) entry which is preliminary data.</text>
</comment>
<keyword evidence="8" id="KW-1185">Reference proteome</keyword>
<feature type="domain" description="4Fe-4S ferredoxin-type" evidence="6">
    <location>
        <begin position="33"/>
        <end position="63"/>
    </location>
</feature>
<sequence>MIEFTVNQQACTKCGLCAADCPAAIIELNGAFPSIAPEKEASCYRCQHCLAVCPVGAISILGKKPVQSLPLSNLPSPLQMETLIRGRRAVRRYRPENLEPALIQKLLDVACHAPCGMNSRQVRFTVVDDRDRLGTLRDELLEGLCTMAREGSFPPGLEFFGHFLRQWEETGVDFLFRGAPHLLIASAPTSVVTPMQDCLIALSYFELYAASQGVGAVWDGLAKGAINDLLPQFKTRLGIPEDHVIGYAIAFGKPAVQYARTAQHGPAQVHYLR</sequence>
<keyword evidence="3" id="KW-0560">Oxidoreductase</keyword>
<dbReference type="InterPro" id="IPR000415">
    <property type="entry name" value="Nitroreductase-like"/>
</dbReference>
<dbReference type="RefSeq" id="WP_183362193.1">
    <property type="nucleotide sequence ID" value="NZ_BLXZ01000006.1"/>
</dbReference>
<evidence type="ECO:0000313" key="7">
    <source>
        <dbReference type="EMBL" id="GFO69617.1"/>
    </source>
</evidence>
<gene>
    <name evidence="7" type="ORF">GMLC_31960</name>
</gene>
<proteinExistence type="inferred from homology"/>
<evidence type="ECO:0000259" key="6">
    <source>
        <dbReference type="PROSITE" id="PS51379"/>
    </source>
</evidence>
<dbReference type="Gene3D" id="3.40.109.10">
    <property type="entry name" value="NADH Oxidase"/>
    <property type="match status" value="1"/>
</dbReference>
<keyword evidence="4" id="KW-0408">Iron</keyword>
<evidence type="ECO:0000313" key="8">
    <source>
        <dbReference type="Proteomes" id="UP000587586"/>
    </source>
</evidence>
<evidence type="ECO:0000256" key="1">
    <source>
        <dbReference type="ARBA" id="ARBA00007118"/>
    </source>
</evidence>
<protein>
    <submittedName>
        <fullName evidence="7">Nitroreductase</fullName>
    </submittedName>
</protein>
<dbReference type="Proteomes" id="UP000587586">
    <property type="component" value="Unassembled WGS sequence"/>
</dbReference>
<keyword evidence="2" id="KW-0479">Metal-binding</keyword>
<dbReference type="AlphaFoldDB" id="A0A6V8NCT3"/>
<dbReference type="SUPFAM" id="SSF55469">
    <property type="entry name" value="FMN-dependent nitroreductase-like"/>
    <property type="match status" value="1"/>
</dbReference>
<evidence type="ECO:0000256" key="4">
    <source>
        <dbReference type="ARBA" id="ARBA00023004"/>
    </source>
</evidence>
<accession>A0A6V8NCT3</accession>
<evidence type="ECO:0000256" key="2">
    <source>
        <dbReference type="ARBA" id="ARBA00022723"/>
    </source>
</evidence>
<dbReference type="GO" id="GO:0051536">
    <property type="term" value="F:iron-sulfur cluster binding"/>
    <property type="evidence" value="ECO:0007669"/>
    <property type="project" value="UniProtKB-KW"/>
</dbReference>
<feature type="domain" description="4Fe-4S ferredoxin-type" evidence="6">
    <location>
        <begin position="2"/>
        <end position="31"/>
    </location>
</feature>
<dbReference type="InterPro" id="IPR029479">
    <property type="entry name" value="Nitroreductase"/>
</dbReference>
<dbReference type="InterPro" id="IPR017896">
    <property type="entry name" value="4Fe4S_Fe-S-bd"/>
</dbReference>
<evidence type="ECO:0000256" key="5">
    <source>
        <dbReference type="ARBA" id="ARBA00023014"/>
    </source>
</evidence>
<dbReference type="EMBL" id="BLXZ01000006">
    <property type="protein sequence ID" value="GFO69617.1"/>
    <property type="molecule type" value="Genomic_DNA"/>
</dbReference>
<dbReference type="Gene3D" id="3.30.70.20">
    <property type="match status" value="1"/>
</dbReference>
<dbReference type="PANTHER" id="PTHR43673">
    <property type="entry name" value="NAD(P)H NITROREDUCTASE YDGI-RELATED"/>
    <property type="match status" value="1"/>
</dbReference>
<dbReference type="PANTHER" id="PTHR43673:SF10">
    <property type="entry name" value="NADH DEHYDROGENASE_NAD(P)H NITROREDUCTASE XCC3605-RELATED"/>
    <property type="match status" value="1"/>
</dbReference>
<organism evidence="7 8">
    <name type="scientific">Geomonas limicola</name>
    <dbReference type="NCBI Taxonomy" id="2740186"/>
    <lineage>
        <taxon>Bacteria</taxon>
        <taxon>Pseudomonadati</taxon>
        <taxon>Thermodesulfobacteriota</taxon>
        <taxon>Desulfuromonadia</taxon>
        <taxon>Geobacterales</taxon>
        <taxon>Geobacteraceae</taxon>
        <taxon>Geomonas</taxon>
    </lineage>
</organism>
<dbReference type="PROSITE" id="PS00198">
    <property type="entry name" value="4FE4S_FER_1"/>
    <property type="match status" value="2"/>
</dbReference>
<dbReference type="PROSITE" id="PS51379">
    <property type="entry name" value="4FE4S_FER_2"/>
    <property type="match status" value="2"/>
</dbReference>